<keyword evidence="1" id="KW-0175">Coiled coil</keyword>
<sequence length="515" mass="59265">MRHIEKLIDELLNKEESLDYSSKTKDEIITQISVFHEELRYQNDELKRMNEELTSLHQNYESIFMEAPIAYLILDEDFKVEKYNVDAVHLFETDRIKGNIIHPYLHPDSQDRFYFHLKHLAEKKESHSTEIDILIGTKKKHVKLHSNYIERPSDGAPSYRLAIIDETKENEQRKQIEYLSYHDQLTGVYNRHFLNGEIEKLNKDDLLPMGLILADLNGLKLINDTFGHQAGDQMIIIAVNIIKAYLPEGSSIARIGGDEFIILLSNTDELSAKALVKQLEKACESIPLKDLYLSVAFGYGLKQTVDESYETVFKEAEDRLYRNKLFHHSSNRKGIIDAALASLYEKHPQEQAHSVRVSQLAMKVGEVLGLGESQVLRLKTAGLLHDIGKITLDYKLFEKNLELTPQEKESLKKHVEVGYRLLNSSTEFADVADVVLYHHEYYNGKGYPRGLHEEQIPLESRIIGLCEAYDVVVHGRKHRKGLLKEDAVQYLFDNAGKRFDPALVDVLVNDVLKQR</sequence>
<comment type="caution">
    <text evidence="4">The sequence shown here is derived from an EMBL/GenBank/DDBJ whole genome shotgun (WGS) entry which is preliminary data.</text>
</comment>
<dbReference type="PANTHER" id="PTHR43155">
    <property type="entry name" value="CYCLIC DI-GMP PHOSPHODIESTERASE PA4108-RELATED"/>
    <property type="match status" value="1"/>
</dbReference>
<reference evidence="4 5" key="1">
    <citation type="submission" date="2018-07" db="EMBL/GenBank/DDBJ databases">
        <title>Genomic Encyclopedia of Type Strains, Phase IV (KMG-IV): sequencing the most valuable type-strain genomes for metagenomic binning, comparative biology and taxonomic classification.</title>
        <authorList>
            <person name="Goeker M."/>
        </authorList>
    </citation>
    <scope>NUCLEOTIDE SEQUENCE [LARGE SCALE GENOMIC DNA]</scope>
    <source>
        <strain evidence="4 5">DSM 27696</strain>
    </source>
</reference>
<dbReference type="RefSeq" id="WP_114353048.1">
    <property type="nucleotide sequence ID" value="NZ_QPJJ01000007.1"/>
</dbReference>
<evidence type="ECO:0000313" key="5">
    <source>
        <dbReference type="Proteomes" id="UP000252585"/>
    </source>
</evidence>
<dbReference type="SUPFAM" id="SSF109604">
    <property type="entry name" value="HD-domain/PDEase-like"/>
    <property type="match status" value="1"/>
</dbReference>
<feature type="coiled-coil region" evidence="1">
    <location>
        <begin position="36"/>
        <end position="63"/>
    </location>
</feature>
<feature type="domain" description="HD-GYP" evidence="3">
    <location>
        <begin position="328"/>
        <end position="515"/>
    </location>
</feature>
<dbReference type="SUPFAM" id="SSF55785">
    <property type="entry name" value="PYP-like sensor domain (PAS domain)"/>
    <property type="match status" value="1"/>
</dbReference>
<dbReference type="NCBIfam" id="TIGR00277">
    <property type="entry name" value="HDIG"/>
    <property type="match status" value="1"/>
</dbReference>
<dbReference type="CDD" id="cd01949">
    <property type="entry name" value="GGDEF"/>
    <property type="match status" value="1"/>
</dbReference>
<gene>
    <name evidence="4" type="ORF">DFR57_107228</name>
</gene>
<evidence type="ECO:0000259" key="3">
    <source>
        <dbReference type="PROSITE" id="PS51832"/>
    </source>
</evidence>
<dbReference type="InterPro" id="IPR043128">
    <property type="entry name" value="Rev_trsase/Diguanyl_cyclase"/>
</dbReference>
<keyword evidence="4" id="KW-0808">Transferase</keyword>
<dbReference type="InterPro" id="IPR035965">
    <property type="entry name" value="PAS-like_dom_sf"/>
</dbReference>
<dbReference type="Pfam" id="PF00990">
    <property type="entry name" value="GGDEF"/>
    <property type="match status" value="1"/>
</dbReference>
<dbReference type="SMART" id="SM00471">
    <property type="entry name" value="HDc"/>
    <property type="match status" value="1"/>
</dbReference>
<dbReference type="Gene3D" id="3.30.70.270">
    <property type="match status" value="1"/>
</dbReference>
<dbReference type="Gene3D" id="1.10.3210.10">
    <property type="entry name" value="Hypothetical protein af1432"/>
    <property type="match status" value="1"/>
</dbReference>
<dbReference type="InterPro" id="IPR029787">
    <property type="entry name" value="Nucleotide_cyclase"/>
</dbReference>
<dbReference type="CDD" id="cd00077">
    <property type="entry name" value="HDc"/>
    <property type="match status" value="1"/>
</dbReference>
<accession>A0A368XS14</accession>
<dbReference type="InterPro" id="IPR000160">
    <property type="entry name" value="GGDEF_dom"/>
</dbReference>
<evidence type="ECO:0000256" key="1">
    <source>
        <dbReference type="SAM" id="Coils"/>
    </source>
</evidence>
<evidence type="ECO:0000313" key="4">
    <source>
        <dbReference type="EMBL" id="RCW69838.1"/>
    </source>
</evidence>
<feature type="domain" description="GGDEF" evidence="2">
    <location>
        <begin position="207"/>
        <end position="338"/>
    </location>
</feature>
<dbReference type="AlphaFoldDB" id="A0A368XS14"/>
<evidence type="ECO:0000259" key="2">
    <source>
        <dbReference type="PROSITE" id="PS50887"/>
    </source>
</evidence>
<dbReference type="Gene3D" id="3.30.450.20">
    <property type="entry name" value="PAS domain"/>
    <property type="match status" value="1"/>
</dbReference>
<dbReference type="InterPro" id="IPR006675">
    <property type="entry name" value="HDIG_dom"/>
</dbReference>
<dbReference type="NCBIfam" id="TIGR00254">
    <property type="entry name" value="GGDEF"/>
    <property type="match status" value="1"/>
</dbReference>
<dbReference type="PROSITE" id="PS51832">
    <property type="entry name" value="HD_GYP"/>
    <property type="match status" value="1"/>
</dbReference>
<dbReference type="PROSITE" id="PS50887">
    <property type="entry name" value="GGDEF"/>
    <property type="match status" value="1"/>
</dbReference>
<dbReference type="Pfam" id="PF13487">
    <property type="entry name" value="HD_5"/>
    <property type="match status" value="1"/>
</dbReference>
<dbReference type="InterPro" id="IPR037522">
    <property type="entry name" value="HD_GYP_dom"/>
</dbReference>
<dbReference type="EMBL" id="QPJJ01000007">
    <property type="protein sequence ID" value="RCW69838.1"/>
    <property type="molecule type" value="Genomic_DNA"/>
</dbReference>
<proteinExistence type="predicted"/>
<organism evidence="4 5">
    <name type="scientific">Saliterribacillus persicus</name>
    <dbReference type="NCBI Taxonomy" id="930114"/>
    <lineage>
        <taxon>Bacteria</taxon>
        <taxon>Bacillati</taxon>
        <taxon>Bacillota</taxon>
        <taxon>Bacilli</taxon>
        <taxon>Bacillales</taxon>
        <taxon>Bacillaceae</taxon>
        <taxon>Saliterribacillus</taxon>
    </lineage>
</organism>
<dbReference type="Proteomes" id="UP000252585">
    <property type="component" value="Unassembled WGS sequence"/>
</dbReference>
<dbReference type="SMART" id="SM00267">
    <property type="entry name" value="GGDEF"/>
    <property type="match status" value="1"/>
</dbReference>
<keyword evidence="5" id="KW-1185">Reference proteome</keyword>
<dbReference type="OrthoDB" id="9759607at2"/>
<dbReference type="PANTHER" id="PTHR43155:SF2">
    <property type="entry name" value="CYCLIC DI-GMP PHOSPHODIESTERASE PA4108"/>
    <property type="match status" value="1"/>
</dbReference>
<dbReference type="SUPFAM" id="SSF55073">
    <property type="entry name" value="Nucleotide cyclase"/>
    <property type="match status" value="1"/>
</dbReference>
<name>A0A368XS14_9BACI</name>
<protein>
    <submittedName>
        <fullName evidence="4">Diguanylate cyclase (GGDEF)-like protein/putative nucleotidyltransferase with HDIG domain</fullName>
    </submittedName>
</protein>
<dbReference type="InterPro" id="IPR003607">
    <property type="entry name" value="HD/PDEase_dom"/>
</dbReference>
<dbReference type="GO" id="GO:0016740">
    <property type="term" value="F:transferase activity"/>
    <property type="evidence" value="ECO:0007669"/>
    <property type="project" value="UniProtKB-KW"/>
</dbReference>